<evidence type="ECO:0008006" key="3">
    <source>
        <dbReference type="Google" id="ProtNLM"/>
    </source>
</evidence>
<dbReference type="AlphaFoldDB" id="A0A6C0P3T2"/>
<dbReference type="KEGG" id="prz:GZH47_21390"/>
<dbReference type="RefSeq" id="WP_162643078.1">
    <property type="nucleotide sequence ID" value="NZ_CP048286.1"/>
</dbReference>
<name>A0A6C0P3T2_9BACL</name>
<evidence type="ECO:0000313" key="2">
    <source>
        <dbReference type="Proteomes" id="UP000479114"/>
    </source>
</evidence>
<dbReference type="Proteomes" id="UP000479114">
    <property type="component" value="Chromosome"/>
</dbReference>
<protein>
    <recommendedName>
        <fullName evidence="3">Polymer-forming cytoskeletal protein</fullName>
    </recommendedName>
</protein>
<gene>
    <name evidence="1" type="ORF">GZH47_21390</name>
</gene>
<sequence length="229" mass="24871">MRVTSRPDLEIAGIGSAAGGQYHSVKLEGVCKAGDAIDCFVFTSNGMTTVDGGIRAEERLEAAGKLTCHGGLQTRKAQLEGQLTINGPLQADQFVMNGYMKVRGNCETQESKVRGALSVAGWLTGDQLEIMLEGPCDAEGIKGRQITVKHAGKGGLRRLIESIIPVWHVQMKARTIEGEIIELEETMAEFVRGNTVIIGPGCDIDRVEYVTDLVIHPQAQVRWRQQIQG</sequence>
<keyword evidence="2" id="KW-1185">Reference proteome</keyword>
<accession>A0A6C0P3T2</accession>
<proteinExistence type="predicted"/>
<organism evidence="1 2">
    <name type="scientific">Paenibacillus rhizovicinus</name>
    <dbReference type="NCBI Taxonomy" id="2704463"/>
    <lineage>
        <taxon>Bacteria</taxon>
        <taxon>Bacillati</taxon>
        <taxon>Bacillota</taxon>
        <taxon>Bacilli</taxon>
        <taxon>Bacillales</taxon>
        <taxon>Paenibacillaceae</taxon>
        <taxon>Paenibacillus</taxon>
    </lineage>
</organism>
<reference evidence="1 2" key="1">
    <citation type="submission" date="2020-02" db="EMBL/GenBank/DDBJ databases">
        <title>Paenibacillus sp. nov., isolated from rhizosphere soil of tomato.</title>
        <authorList>
            <person name="Weon H.-Y."/>
            <person name="Lee S.A."/>
        </authorList>
    </citation>
    <scope>NUCLEOTIDE SEQUENCE [LARGE SCALE GENOMIC DNA]</scope>
    <source>
        <strain evidence="1 2">14171R-81</strain>
    </source>
</reference>
<evidence type="ECO:0000313" key="1">
    <source>
        <dbReference type="EMBL" id="QHW33105.1"/>
    </source>
</evidence>
<dbReference type="EMBL" id="CP048286">
    <property type="protein sequence ID" value="QHW33105.1"/>
    <property type="molecule type" value="Genomic_DNA"/>
</dbReference>